<dbReference type="AlphaFoldDB" id="A0A2D1CP36"/>
<keyword evidence="1" id="KW-0489">Methyltransferase</keyword>
<evidence type="ECO:0000256" key="2">
    <source>
        <dbReference type="ARBA" id="ARBA00022679"/>
    </source>
</evidence>
<dbReference type="InterPro" id="IPR007213">
    <property type="entry name" value="Ppm1/Ppm2/Tcmp"/>
</dbReference>
<accession>A0A2D1CP36</accession>
<evidence type="ECO:0000313" key="3">
    <source>
        <dbReference type="EMBL" id="ATN39906.1"/>
    </source>
</evidence>
<keyword evidence="2" id="KW-0808">Transferase</keyword>
<dbReference type="SUPFAM" id="SSF53335">
    <property type="entry name" value="S-adenosyl-L-methionine-dependent methyltransferases"/>
    <property type="match status" value="1"/>
</dbReference>
<sequence length="289" mass="32892">MTSLAPSSFDLISPTALTAAYNRQFSNIPYAFELAQLVDAKTVLKQPSGDYLLKIVVPLLEIRYKAVNHLIARFSHTQIIELASGLLPRGLEMSERPNITFVESDLSAMIDLKKQLVTQLVEERSNLHFEAIDATIRPSQFPIHANYLRDSEKVTILCEGLLMYLTFPEKERVCANIREVLWHYGGVWITPDLNTKEQWHKMQETNSEVGGMFQTVSDLTGRSLIDNSFNDIEHARQFFREQGFGVEEHKMIEIMGEGEVFCKEQLGLDPNFVKYLLSTNSIFALTLDS</sequence>
<dbReference type="InterPro" id="IPR029063">
    <property type="entry name" value="SAM-dependent_MTases_sf"/>
</dbReference>
<evidence type="ECO:0000256" key="1">
    <source>
        <dbReference type="ARBA" id="ARBA00022603"/>
    </source>
</evidence>
<dbReference type="Pfam" id="PF04072">
    <property type="entry name" value="LCM"/>
    <property type="match status" value="1"/>
</dbReference>
<dbReference type="Gene3D" id="3.40.50.150">
    <property type="entry name" value="Vaccinia Virus protein VP39"/>
    <property type="match status" value="1"/>
</dbReference>
<protein>
    <submittedName>
        <fullName evidence="3">MstL</fullName>
    </submittedName>
</protein>
<dbReference type="GO" id="GO:0008168">
    <property type="term" value="F:methyltransferase activity"/>
    <property type="evidence" value="ECO:0007669"/>
    <property type="project" value="UniProtKB-KW"/>
</dbReference>
<name>A0A2D1CP36_9CYAN</name>
<dbReference type="GO" id="GO:0032259">
    <property type="term" value="P:methylation"/>
    <property type="evidence" value="ECO:0007669"/>
    <property type="project" value="UniProtKB-KW"/>
</dbReference>
<dbReference type="RefSeq" id="WP_414588672.1">
    <property type="nucleotide sequence ID" value="NZ_CAWUDP010000120.1"/>
</dbReference>
<proteinExistence type="predicted"/>
<organism evidence="3">
    <name type="scientific">Scytonema sp. PCC 10023</name>
    <dbReference type="NCBI Taxonomy" id="1680591"/>
    <lineage>
        <taxon>Bacteria</taxon>
        <taxon>Bacillati</taxon>
        <taxon>Cyanobacteriota</taxon>
        <taxon>Cyanophyceae</taxon>
        <taxon>Nostocales</taxon>
        <taxon>Scytonemataceae</taxon>
        <taxon>Scytonema</taxon>
    </lineage>
</organism>
<gene>
    <name evidence="3" type="primary">mstL</name>
</gene>
<dbReference type="EMBL" id="KY464182">
    <property type="protein sequence ID" value="ATN39906.1"/>
    <property type="molecule type" value="Genomic_DNA"/>
</dbReference>
<reference evidence="3" key="1">
    <citation type="journal article" date="2017" name="Angew. Chem. Int. Ed. Engl.">
        <title>Cyanobacterial ent-Sterol-Like Natural Products from a Deviated Ubiquinone Pathway.</title>
        <authorList>
            <person name="Moosmann P."/>
            <person name="Ueoka R."/>
            <person name="Grauso L."/>
            <person name="Mangoni A."/>
            <person name="Morinaka B.I."/>
            <person name="Gugger M."/>
            <person name="Piel J."/>
        </authorList>
    </citation>
    <scope>NUCLEOTIDE SEQUENCE</scope>
    <source>
        <strain evidence="3">PCC 10023</strain>
    </source>
</reference>